<comment type="caution">
    <text evidence="3">The sequence shown here is derived from an EMBL/GenBank/DDBJ whole genome shotgun (WGS) entry which is preliminary data.</text>
</comment>
<name>A0A4R2Q3K1_9PSEU</name>
<dbReference type="GO" id="GO:0043164">
    <property type="term" value="P:Gram-negative-bacterium-type cell wall biogenesis"/>
    <property type="evidence" value="ECO:0007669"/>
    <property type="project" value="TreeGrafter"/>
</dbReference>
<dbReference type="EMBL" id="SLXQ01000026">
    <property type="protein sequence ID" value="TCP41225.1"/>
    <property type="molecule type" value="Genomic_DNA"/>
</dbReference>
<proteinExistence type="predicted"/>
<dbReference type="Pfam" id="PF02698">
    <property type="entry name" value="DUF218"/>
    <property type="match status" value="1"/>
</dbReference>
<feature type="transmembrane region" description="Helical" evidence="1">
    <location>
        <begin position="134"/>
        <end position="152"/>
    </location>
</feature>
<dbReference type="InterPro" id="IPR051599">
    <property type="entry name" value="Cell_Envelope_Assoc"/>
</dbReference>
<dbReference type="OrthoDB" id="9782395at2"/>
<dbReference type="RefSeq" id="WP_132881071.1">
    <property type="nucleotide sequence ID" value="NZ_SLXQ01000026.1"/>
</dbReference>
<accession>A0A4R2Q3K1</accession>
<gene>
    <name evidence="3" type="ORF">EV191_12615</name>
</gene>
<feature type="domain" description="DUF218" evidence="2">
    <location>
        <begin position="163"/>
        <end position="306"/>
    </location>
</feature>
<dbReference type="PANTHER" id="PTHR30336:SF18">
    <property type="entry name" value="MEMBRANE PROTEIN"/>
    <property type="match status" value="1"/>
</dbReference>
<keyword evidence="1" id="KW-1133">Transmembrane helix</keyword>
<evidence type="ECO:0000259" key="2">
    <source>
        <dbReference type="Pfam" id="PF02698"/>
    </source>
</evidence>
<feature type="transmembrane region" description="Helical" evidence="1">
    <location>
        <begin position="34"/>
        <end position="53"/>
    </location>
</feature>
<dbReference type="GO" id="GO:0005886">
    <property type="term" value="C:plasma membrane"/>
    <property type="evidence" value="ECO:0007669"/>
    <property type="project" value="TreeGrafter"/>
</dbReference>
<dbReference type="PANTHER" id="PTHR30336">
    <property type="entry name" value="INNER MEMBRANE PROTEIN, PROBABLE PERMEASE"/>
    <property type="match status" value="1"/>
</dbReference>
<feature type="transmembrane region" description="Helical" evidence="1">
    <location>
        <begin position="6"/>
        <end position="22"/>
    </location>
</feature>
<evidence type="ECO:0000313" key="3">
    <source>
        <dbReference type="EMBL" id="TCP41225.1"/>
    </source>
</evidence>
<evidence type="ECO:0000256" key="1">
    <source>
        <dbReference type="SAM" id="Phobius"/>
    </source>
</evidence>
<sequence length="337" mass="36996">MTISPVPFVIAGLFLLVFLVSFGRDQRKLRNGFYLFFALVFLAMGVLFVVASVSGAAAAFLLFVGVALASLSILAVAVFLICNGITMLRREGRRPANLLSLLAGIAMAAFVPVNFLIGRIGWKPLWVTSSAVNSVLAYMSLLFICFLLYVFVYGRIRIRHAVDFIVVLGAGLLEGKRVSPLLASRLDRGHRVFDAETAKGRNPVLITSGGQGADEAIPEAEAMANYLTSNGVSQDNILLEQQSQTTWENLTYSKELMRTHQADYRCVIVTNNFHVLRAALLARKAKVNGHVIGSPTAWYFWPSATIREFIAIFLEHRTANITICVLIVALQVATAIW</sequence>
<feature type="transmembrane region" description="Helical" evidence="1">
    <location>
        <begin position="98"/>
        <end position="122"/>
    </location>
</feature>
<keyword evidence="4" id="KW-1185">Reference proteome</keyword>
<dbReference type="Gene3D" id="3.40.50.620">
    <property type="entry name" value="HUPs"/>
    <property type="match status" value="1"/>
</dbReference>
<protein>
    <submittedName>
        <fullName evidence="3">Uncharacterized SAM-binding protein YcdF (DUF218 family)</fullName>
    </submittedName>
</protein>
<dbReference type="GO" id="GO:0000270">
    <property type="term" value="P:peptidoglycan metabolic process"/>
    <property type="evidence" value="ECO:0007669"/>
    <property type="project" value="TreeGrafter"/>
</dbReference>
<reference evidence="3 4" key="1">
    <citation type="submission" date="2019-03" db="EMBL/GenBank/DDBJ databases">
        <title>Genomic Encyclopedia of Type Strains, Phase IV (KMG-IV): sequencing the most valuable type-strain genomes for metagenomic binning, comparative biology and taxonomic classification.</title>
        <authorList>
            <person name="Goeker M."/>
        </authorList>
    </citation>
    <scope>NUCLEOTIDE SEQUENCE [LARGE SCALE GENOMIC DNA]</scope>
    <source>
        <strain evidence="3 4">DSM 45765</strain>
    </source>
</reference>
<dbReference type="CDD" id="cd06259">
    <property type="entry name" value="YdcF-like"/>
    <property type="match status" value="1"/>
</dbReference>
<feature type="transmembrane region" description="Helical" evidence="1">
    <location>
        <begin position="59"/>
        <end position="86"/>
    </location>
</feature>
<dbReference type="AlphaFoldDB" id="A0A4R2Q3K1"/>
<dbReference type="InterPro" id="IPR003848">
    <property type="entry name" value="DUF218"/>
</dbReference>
<organism evidence="3 4">
    <name type="scientific">Tamaricihabitans halophyticus</name>
    <dbReference type="NCBI Taxonomy" id="1262583"/>
    <lineage>
        <taxon>Bacteria</taxon>
        <taxon>Bacillati</taxon>
        <taxon>Actinomycetota</taxon>
        <taxon>Actinomycetes</taxon>
        <taxon>Pseudonocardiales</taxon>
        <taxon>Pseudonocardiaceae</taxon>
        <taxon>Tamaricihabitans</taxon>
    </lineage>
</organism>
<dbReference type="Proteomes" id="UP000294911">
    <property type="component" value="Unassembled WGS sequence"/>
</dbReference>
<evidence type="ECO:0000313" key="4">
    <source>
        <dbReference type="Proteomes" id="UP000294911"/>
    </source>
</evidence>
<keyword evidence="1" id="KW-0812">Transmembrane</keyword>
<keyword evidence="1" id="KW-0472">Membrane</keyword>
<dbReference type="InterPro" id="IPR014729">
    <property type="entry name" value="Rossmann-like_a/b/a_fold"/>
</dbReference>